<evidence type="ECO:0000313" key="1">
    <source>
        <dbReference type="EMBL" id="EKV27048.1"/>
    </source>
</evidence>
<dbReference type="STRING" id="1238182.C882_1977"/>
<dbReference type="RefSeq" id="WP_009542373.1">
    <property type="nucleotide sequence ID" value="NZ_ANHY01000021.1"/>
</dbReference>
<dbReference type="Proteomes" id="UP000009881">
    <property type="component" value="Unassembled WGS sequence"/>
</dbReference>
<dbReference type="EMBL" id="ANHY01000021">
    <property type="protein sequence ID" value="EKV27048.1"/>
    <property type="molecule type" value="Genomic_DNA"/>
</dbReference>
<comment type="caution">
    <text evidence="1">The sequence shown here is derived from an EMBL/GenBank/DDBJ whole genome shotgun (WGS) entry which is preliminary data.</text>
</comment>
<evidence type="ECO:0000313" key="2">
    <source>
        <dbReference type="Proteomes" id="UP000009881"/>
    </source>
</evidence>
<reference evidence="1 2" key="1">
    <citation type="journal article" date="2013" name="Genome Announc.">
        <title>Draft Genome Sequence of an Alphaproteobacterium, Caenispirillum salinarum AK4(T), Isolated from a Solar Saltern.</title>
        <authorList>
            <person name="Khatri I."/>
            <person name="Singh A."/>
            <person name="Korpole S."/>
            <person name="Pinnaka A.K."/>
            <person name="Subramanian S."/>
        </authorList>
    </citation>
    <scope>NUCLEOTIDE SEQUENCE [LARGE SCALE GENOMIC DNA]</scope>
    <source>
        <strain evidence="1 2">AK4</strain>
    </source>
</reference>
<proteinExistence type="predicted"/>
<name>K9H8X7_9PROT</name>
<sequence length="87" mass="9793">MLPETLERRFNGPVPCALALGTVVDEAVLRRRQALARARALARMAARARADVAHLRRRAAPSAALSRCADRLEWARAEAEHWRRRAL</sequence>
<dbReference type="AlphaFoldDB" id="K9H8X7"/>
<gene>
    <name evidence="1" type="ORF">C882_1977</name>
</gene>
<organism evidence="1 2">
    <name type="scientific">Caenispirillum salinarum AK4</name>
    <dbReference type="NCBI Taxonomy" id="1238182"/>
    <lineage>
        <taxon>Bacteria</taxon>
        <taxon>Pseudomonadati</taxon>
        <taxon>Pseudomonadota</taxon>
        <taxon>Alphaproteobacteria</taxon>
        <taxon>Rhodospirillales</taxon>
        <taxon>Novispirillaceae</taxon>
        <taxon>Caenispirillum</taxon>
    </lineage>
</organism>
<protein>
    <submittedName>
        <fullName evidence="1">Uncharacterized protein</fullName>
    </submittedName>
</protein>
<keyword evidence="2" id="KW-1185">Reference proteome</keyword>
<accession>K9H8X7</accession>